<feature type="signal peptide" evidence="1">
    <location>
        <begin position="1"/>
        <end position="16"/>
    </location>
</feature>
<name>A0A643BR29_BALPH</name>
<dbReference type="InterPro" id="IPR002913">
    <property type="entry name" value="START_lipid-bd_dom"/>
</dbReference>
<keyword evidence="1" id="KW-0732">Signal</keyword>
<evidence type="ECO:0000313" key="4">
    <source>
        <dbReference type="Proteomes" id="UP000437017"/>
    </source>
</evidence>
<dbReference type="InterPro" id="IPR051213">
    <property type="entry name" value="START_lipid_transfer"/>
</dbReference>
<dbReference type="OrthoDB" id="1295045at2759"/>
<protein>
    <recommendedName>
        <fullName evidence="2">START domain-containing protein</fullName>
    </recommendedName>
</protein>
<keyword evidence="4" id="KW-1185">Reference proteome</keyword>
<evidence type="ECO:0000259" key="2">
    <source>
        <dbReference type="Pfam" id="PF01852"/>
    </source>
</evidence>
<proteinExistence type="predicted"/>
<feature type="domain" description="START" evidence="2">
    <location>
        <begin position="79"/>
        <end position="171"/>
    </location>
</feature>
<dbReference type="GO" id="GO:0008525">
    <property type="term" value="F:phosphatidylcholine transporter activity"/>
    <property type="evidence" value="ECO:0007669"/>
    <property type="project" value="TreeGrafter"/>
</dbReference>
<sequence>TFLACLVFPHLVFTFAVEIPIQLYASLEEDFSLMKELVYNGVYKSAKEVENLAEDFEPSRHSCCGNGRMASAACCFSEEQFRNLCAELQQPGVGGAGWELLVKSMGVGIYWQLNQPTGHYKAFGVLDDFPPDLFADVYMDFNYRKGWDEFVKELYERECSGETVVYWEVESSQKIHVILAQSTSMPQFPEKLGMIQVRQFKQRLAIQSDGKRGSKVFMYYLDNLDCPVLN</sequence>
<comment type="caution">
    <text evidence="3">The sequence shown here is derived from an EMBL/GenBank/DDBJ whole genome shotgun (WGS) entry which is preliminary data.</text>
</comment>
<feature type="chain" id="PRO_5024872973" description="START domain-containing protein" evidence="1">
    <location>
        <begin position="17"/>
        <end position="230"/>
    </location>
</feature>
<dbReference type="Gene3D" id="3.30.530.20">
    <property type="match status" value="2"/>
</dbReference>
<reference evidence="3 4" key="1">
    <citation type="journal article" date="2019" name="PLoS ONE">
        <title>Genomic analyses reveal an absence of contemporary introgressive admixture between fin whales and blue whales, despite known hybrids.</title>
        <authorList>
            <person name="Westbury M.V."/>
            <person name="Petersen B."/>
            <person name="Lorenzen E.D."/>
        </authorList>
    </citation>
    <scope>NUCLEOTIDE SEQUENCE [LARGE SCALE GENOMIC DNA]</scope>
    <source>
        <strain evidence="3">FinWhale-01</strain>
    </source>
</reference>
<dbReference type="InterPro" id="IPR023393">
    <property type="entry name" value="START-like_dom_sf"/>
</dbReference>
<evidence type="ECO:0000256" key="1">
    <source>
        <dbReference type="SAM" id="SignalP"/>
    </source>
</evidence>
<dbReference type="PANTHER" id="PTHR19308">
    <property type="entry name" value="PHOSPHATIDYLCHOLINE TRANSFER PROTEIN"/>
    <property type="match status" value="1"/>
</dbReference>
<dbReference type="EMBL" id="SGJD01006030">
    <property type="protein sequence ID" value="KAB0390065.1"/>
    <property type="molecule type" value="Genomic_DNA"/>
</dbReference>
<dbReference type="GO" id="GO:0031210">
    <property type="term" value="F:phosphatidylcholine binding"/>
    <property type="evidence" value="ECO:0007669"/>
    <property type="project" value="TreeGrafter"/>
</dbReference>
<gene>
    <name evidence="3" type="ORF">E2I00_002820</name>
</gene>
<organism evidence="3 4">
    <name type="scientific">Balaenoptera physalus</name>
    <name type="common">Fin whale</name>
    <name type="synonym">Balaena physalus</name>
    <dbReference type="NCBI Taxonomy" id="9770"/>
    <lineage>
        <taxon>Eukaryota</taxon>
        <taxon>Metazoa</taxon>
        <taxon>Chordata</taxon>
        <taxon>Craniata</taxon>
        <taxon>Vertebrata</taxon>
        <taxon>Euteleostomi</taxon>
        <taxon>Mammalia</taxon>
        <taxon>Eutheria</taxon>
        <taxon>Laurasiatheria</taxon>
        <taxon>Artiodactyla</taxon>
        <taxon>Whippomorpha</taxon>
        <taxon>Cetacea</taxon>
        <taxon>Mysticeti</taxon>
        <taxon>Balaenopteridae</taxon>
        <taxon>Balaenoptera</taxon>
    </lineage>
</organism>
<evidence type="ECO:0000313" key="3">
    <source>
        <dbReference type="EMBL" id="KAB0390065.1"/>
    </source>
</evidence>
<dbReference type="GO" id="GO:0005737">
    <property type="term" value="C:cytoplasm"/>
    <property type="evidence" value="ECO:0007669"/>
    <property type="project" value="UniProtKB-ARBA"/>
</dbReference>
<accession>A0A643BR29</accession>
<dbReference type="SUPFAM" id="SSF55961">
    <property type="entry name" value="Bet v1-like"/>
    <property type="match status" value="1"/>
</dbReference>
<dbReference type="Proteomes" id="UP000437017">
    <property type="component" value="Unassembled WGS sequence"/>
</dbReference>
<feature type="non-terminal residue" evidence="3">
    <location>
        <position position="1"/>
    </location>
</feature>
<dbReference type="PANTHER" id="PTHR19308:SF39">
    <property type="entry name" value="PHOSPHATIDYLCHOLINE TRANSFER PROTEIN"/>
    <property type="match status" value="1"/>
</dbReference>
<dbReference type="AlphaFoldDB" id="A0A643BR29"/>
<dbReference type="Pfam" id="PF01852">
    <property type="entry name" value="START"/>
    <property type="match status" value="1"/>
</dbReference>